<name>A0ABN8P985_9CNID</name>
<protein>
    <submittedName>
        <fullName evidence="2">Uncharacterized protein</fullName>
    </submittedName>
</protein>
<sequence length="234" mass="26571">MLFFCRRGRQNLHQYKKTDFEIKVNSQGKRCVLKTTDELTKNHRAHRQVQKAHDVQAEEGGMMIANDGPFCPVSSFEKYLSVLNPMNEYLFQRPKKSAGEGEIWYDNMVVGENTLGKKMKVISHQAELSTIYTNHSIRATTITILDRSGFEARHIMSVSGHRNESSIKTYSKTDTNTKTNMAGSLMAVIDNNKNNVVASEAGENDRNEELGLLTNSQEEFILRDLNVQTHNQLS</sequence>
<dbReference type="Gene3D" id="1.10.443.10">
    <property type="entry name" value="Intergrase catalytic core"/>
    <property type="match status" value="1"/>
</dbReference>
<dbReference type="SUPFAM" id="SSF56349">
    <property type="entry name" value="DNA breaking-rejoining enzymes"/>
    <property type="match status" value="1"/>
</dbReference>
<dbReference type="InterPro" id="IPR052787">
    <property type="entry name" value="MAVS"/>
</dbReference>
<organism evidence="2 3">
    <name type="scientific">Porites lobata</name>
    <dbReference type="NCBI Taxonomy" id="104759"/>
    <lineage>
        <taxon>Eukaryota</taxon>
        <taxon>Metazoa</taxon>
        <taxon>Cnidaria</taxon>
        <taxon>Anthozoa</taxon>
        <taxon>Hexacorallia</taxon>
        <taxon>Scleractinia</taxon>
        <taxon>Fungiina</taxon>
        <taxon>Poritidae</taxon>
        <taxon>Porites</taxon>
    </lineage>
</organism>
<dbReference type="PANTHER" id="PTHR21446">
    <property type="entry name" value="DUF3504 DOMAIN-CONTAINING PROTEIN"/>
    <property type="match status" value="1"/>
</dbReference>
<proteinExistence type="predicted"/>
<dbReference type="PANTHER" id="PTHR21446:SF12">
    <property type="entry name" value="POTASSIUM CHANNEL TETRAMERIZATION DOMAIN CONTAINING 1"/>
    <property type="match status" value="1"/>
</dbReference>
<keyword evidence="1" id="KW-0233">DNA recombination</keyword>
<dbReference type="InterPro" id="IPR011010">
    <property type="entry name" value="DNA_brk_join_enz"/>
</dbReference>
<keyword evidence="3" id="KW-1185">Reference proteome</keyword>
<evidence type="ECO:0000313" key="3">
    <source>
        <dbReference type="Proteomes" id="UP001159405"/>
    </source>
</evidence>
<accession>A0ABN8P985</accession>
<gene>
    <name evidence="2" type="ORF">PLOB_00040039</name>
</gene>
<comment type="caution">
    <text evidence="2">The sequence shown here is derived from an EMBL/GenBank/DDBJ whole genome shotgun (WGS) entry which is preliminary data.</text>
</comment>
<dbReference type="EMBL" id="CALNXK010000060">
    <property type="protein sequence ID" value="CAH3138168.1"/>
    <property type="molecule type" value="Genomic_DNA"/>
</dbReference>
<dbReference type="InterPro" id="IPR013762">
    <property type="entry name" value="Integrase-like_cat_sf"/>
</dbReference>
<evidence type="ECO:0000256" key="1">
    <source>
        <dbReference type="ARBA" id="ARBA00023172"/>
    </source>
</evidence>
<evidence type="ECO:0000313" key="2">
    <source>
        <dbReference type="EMBL" id="CAH3138168.1"/>
    </source>
</evidence>
<reference evidence="2 3" key="1">
    <citation type="submission" date="2022-05" db="EMBL/GenBank/DDBJ databases">
        <authorList>
            <consortium name="Genoscope - CEA"/>
            <person name="William W."/>
        </authorList>
    </citation>
    <scope>NUCLEOTIDE SEQUENCE [LARGE SCALE GENOMIC DNA]</scope>
</reference>
<dbReference type="Proteomes" id="UP001159405">
    <property type="component" value="Unassembled WGS sequence"/>
</dbReference>